<protein>
    <recommendedName>
        <fullName evidence="4">Divergent polysaccharide deacetylase family protein</fullName>
    </recommendedName>
</protein>
<dbReference type="AlphaFoldDB" id="K2JD57"/>
<dbReference type="PANTHER" id="PTHR30105:SF2">
    <property type="entry name" value="DIVERGENT POLYSACCHARIDE DEACETYLASE SUPERFAMILY"/>
    <property type="match status" value="1"/>
</dbReference>
<feature type="signal peptide" evidence="1">
    <location>
        <begin position="1"/>
        <end position="17"/>
    </location>
</feature>
<dbReference type="PATRIC" id="fig|745411.4.peg.2058"/>
<dbReference type="Pfam" id="PF04748">
    <property type="entry name" value="Polysacc_deac_2"/>
    <property type="match status" value="1"/>
</dbReference>
<sequence length="242" mass="26166">MRCFALFLGLLPCLAAAQPKLALILDDIGYSKDDARALALPEAVTLSVLPHTPYGAQLAAEARQPVMLHLPMEPLGQRPLEADTLTLTQSRDQLEHIVDQAIAAIPQAKGVNNHMGSLLTQDRQRMDWLMAILAPPRLYFVDSRTSAASQALAAALDAGVPAVARKVFLDNDLTDLDSQWQRALRLAKRDGQVVVIAHPHSATLAFLKQKLANLQDTQLVPVTSLLPEVQVASSGTLVPNRG</sequence>
<keyword evidence="1" id="KW-0732">Signal</keyword>
<evidence type="ECO:0008006" key="4">
    <source>
        <dbReference type="Google" id="ProtNLM"/>
    </source>
</evidence>
<proteinExistence type="predicted"/>
<feature type="chain" id="PRO_5003858914" description="Divergent polysaccharide deacetylase family protein" evidence="1">
    <location>
        <begin position="18"/>
        <end position="242"/>
    </location>
</feature>
<dbReference type="EMBL" id="AMRI01000013">
    <property type="protein sequence ID" value="EKE73038.1"/>
    <property type="molecule type" value="Genomic_DNA"/>
</dbReference>
<dbReference type="RefSeq" id="WP_008484725.1">
    <property type="nucleotide sequence ID" value="NZ_AMRI01000013.1"/>
</dbReference>
<name>K2JD57_9GAMM</name>
<evidence type="ECO:0000256" key="1">
    <source>
        <dbReference type="SAM" id="SignalP"/>
    </source>
</evidence>
<dbReference type="PANTHER" id="PTHR30105">
    <property type="entry name" value="UNCHARACTERIZED YIBQ-RELATED"/>
    <property type="match status" value="1"/>
</dbReference>
<keyword evidence="3" id="KW-1185">Reference proteome</keyword>
<dbReference type="Proteomes" id="UP000006755">
    <property type="component" value="Unassembled WGS sequence"/>
</dbReference>
<organism evidence="2 3">
    <name type="scientific">Gallaecimonas xiamenensis 3-C-1</name>
    <dbReference type="NCBI Taxonomy" id="745411"/>
    <lineage>
        <taxon>Bacteria</taxon>
        <taxon>Pseudomonadati</taxon>
        <taxon>Pseudomonadota</taxon>
        <taxon>Gammaproteobacteria</taxon>
        <taxon>Enterobacterales</taxon>
        <taxon>Gallaecimonadaceae</taxon>
        <taxon>Gallaecimonas</taxon>
    </lineage>
</organism>
<dbReference type="STRING" id="745411.B3C1_10492"/>
<evidence type="ECO:0000313" key="3">
    <source>
        <dbReference type="Proteomes" id="UP000006755"/>
    </source>
</evidence>
<dbReference type="CDD" id="cd10936">
    <property type="entry name" value="CE4_DAC2"/>
    <property type="match status" value="1"/>
</dbReference>
<comment type="caution">
    <text evidence="2">The sequence shown here is derived from an EMBL/GenBank/DDBJ whole genome shotgun (WGS) entry which is preliminary data.</text>
</comment>
<accession>K2JD57</accession>
<dbReference type="GO" id="GO:0005975">
    <property type="term" value="P:carbohydrate metabolic process"/>
    <property type="evidence" value="ECO:0007669"/>
    <property type="project" value="InterPro"/>
</dbReference>
<dbReference type="SUPFAM" id="SSF88713">
    <property type="entry name" value="Glycoside hydrolase/deacetylase"/>
    <property type="match status" value="1"/>
</dbReference>
<evidence type="ECO:0000313" key="2">
    <source>
        <dbReference type="EMBL" id="EKE73038.1"/>
    </source>
</evidence>
<gene>
    <name evidence="2" type="ORF">B3C1_10492</name>
</gene>
<dbReference type="InterPro" id="IPR011330">
    <property type="entry name" value="Glyco_hydro/deAcase_b/a-brl"/>
</dbReference>
<dbReference type="Gene3D" id="3.20.20.370">
    <property type="entry name" value="Glycoside hydrolase/deacetylase"/>
    <property type="match status" value="1"/>
</dbReference>
<dbReference type="eggNOG" id="COG2861">
    <property type="taxonomic scope" value="Bacteria"/>
</dbReference>
<reference evidence="2 3" key="1">
    <citation type="journal article" date="2012" name="J. Bacteriol.">
        <title>Genome Sequence of Gallaecimonas xiamenensis Type Strain 3-C-1.</title>
        <authorList>
            <person name="Lai Q."/>
            <person name="Wang L."/>
            <person name="Wang W."/>
            <person name="Shao Z."/>
        </authorList>
    </citation>
    <scope>NUCLEOTIDE SEQUENCE [LARGE SCALE GENOMIC DNA]</scope>
    <source>
        <strain evidence="2 3">3-C-1</strain>
    </source>
</reference>
<dbReference type="InterPro" id="IPR006837">
    <property type="entry name" value="Divergent_DAC"/>
</dbReference>